<dbReference type="RefSeq" id="WP_009582456.1">
    <property type="nucleotide sequence ID" value="NZ_AMZN01000082.1"/>
</dbReference>
<accession>L8JK32</accession>
<gene>
    <name evidence="1" type="ORF">C900_05366</name>
</gene>
<reference evidence="1 2" key="1">
    <citation type="submission" date="2012-12" db="EMBL/GenBank/DDBJ databases">
        <title>Genome assembly of Fulvivirga imtechensis AK7.</title>
        <authorList>
            <person name="Nupur N."/>
            <person name="Khatri I."/>
            <person name="Kumar R."/>
            <person name="Subramanian S."/>
            <person name="Pinnaka A."/>
        </authorList>
    </citation>
    <scope>NUCLEOTIDE SEQUENCE [LARGE SCALE GENOMIC DNA]</scope>
    <source>
        <strain evidence="1 2">AK7</strain>
    </source>
</reference>
<comment type="caution">
    <text evidence="1">The sequence shown here is derived from an EMBL/GenBank/DDBJ whole genome shotgun (WGS) entry which is preliminary data.</text>
</comment>
<dbReference type="EMBL" id="AMZN01000082">
    <property type="protein sequence ID" value="ELR69170.1"/>
    <property type="molecule type" value="Genomic_DNA"/>
</dbReference>
<keyword evidence="2" id="KW-1185">Reference proteome</keyword>
<sequence>MAKHTFILSDETVNDYGFKILTDGIDLKRFKKNPVMLYAHIRSFENKGKEGVILPIGMWENIRKEGKKLLGDAVFDEDDEFAMKISKKVDKGILNAASAGLDILEYSEDPKLMDKGQTLPTITKSVLKEASIADIPGNANACKLFGENVVVSIGLSDSNPQDLDKLFLTNKPQIKMDLIISEINKYHEMTGITLSSKASEQEILVAMNKVLSKQKAELSAKDETITTLTAEKDKAVTDLEAAQGNALKDKATTLVDAALSAGKIVEKQKERYLNLASASDEGFEFVKAELEEKKAYQPIHQQLNSGASGTTDESLVEEWDKAHKAGKLESIKLSSPEKYAEMFKAKFGKEYKA</sequence>
<proteinExistence type="predicted"/>
<evidence type="ECO:0000313" key="1">
    <source>
        <dbReference type="EMBL" id="ELR69170.1"/>
    </source>
</evidence>
<dbReference type="eggNOG" id="COG3740">
    <property type="taxonomic scope" value="Bacteria"/>
</dbReference>
<evidence type="ECO:0000313" key="2">
    <source>
        <dbReference type="Proteomes" id="UP000011135"/>
    </source>
</evidence>
<dbReference type="AlphaFoldDB" id="L8JK32"/>
<name>L8JK32_9BACT</name>
<dbReference type="STRING" id="1237149.C900_05366"/>
<protein>
    <submittedName>
        <fullName evidence="1">Uncharacterized protein</fullName>
    </submittedName>
</protein>
<dbReference type="Proteomes" id="UP000011135">
    <property type="component" value="Unassembled WGS sequence"/>
</dbReference>
<organism evidence="1 2">
    <name type="scientific">Fulvivirga imtechensis AK7</name>
    <dbReference type="NCBI Taxonomy" id="1237149"/>
    <lineage>
        <taxon>Bacteria</taxon>
        <taxon>Pseudomonadati</taxon>
        <taxon>Bacteroidota</taxon>
        <taxon>Cytophagia</taxon>
        <taxon>Cytophagales</taxon>
        <taxon>Fulvivirgaceae</taxon>
        <taxon>Fulvivirga</taxon>
    </lineage>
</organism>
<dbReference type="OrthoDB" id="1064922at2"/>